<reference evidence="10" key="3">
    <citation type="submission" date="2025-09" db="UniProtKB">
        <authorList>
            <consortium name="Ensembl"/>
        </authorList>
    </citation>
    <scope>IDENTIFICATION</scope>
</reference>
<evidence type="ECO:0000256" key="5">
    <source>
        <dbReference type="ARBA" id="ARBA00023125"/>
    </source>
</evidence>
<dbReference type="GO" id="GO:0008270">
    <property type="term" value="F:zinc ion binding"/>
    <property type="evidence" value="ECO:0007669"/>
    <property type="project" value="UniProtKB-KW"/>
</dbReference>
<dbReference type="Pfam" id="PF13359">
    <property type="entry name" value="DDE_Tnp_4"/>
    <property type="match status" value="1"/>
</dbReference>
<keyword evidence="3 6" id="KW-0863">Zinc-finger</keyword>
<dbReference type="Proteomes" id="UP000472265">
    <property type="component" value="Chromosome 2"/>
</dbReference>
<accession>A0A671THQ2</accession>
<keyword evidence="2" id="KW-0479">Metal-binding</keyword>
<evidence type="ECO:0000313" key="11">
    <source>
        <dbReference type="Proteomes" id="UP000472265"/>
    </source>
</evidence>
<comment type="cofactor">
    <cofactor evidence="1">
        <name>a divalent metal cation</name>
        <dbReference type="ChEBI" id="CHEBI:60240"/>
    </cofactor>
</comment>
<evidence type="ECO:0000256" key="3">
    <source>
        <dbReference type="ARBA" id="ARBA00022771"/>
    </source>
</evidence>
<keyword evidence="5 6" id="KW-0238">DNA-binding</keyword>
<dbReference type="AlphaFoldDB" id="A0A671THQ2"/>
<keyword evidence="4" id="KW-0862">Zinc</keyword>
<evidence type="ECO:0000256" key="4">
    <source>
        <dbReference type="ARBA" id="ARBA00022833"/>
    </source>
</evidence>
<protein>
    <recommendedName>
        <fullName evidence="9">THAP-type domain-containing protein</fullName>
    </recommendedName>
</protein>
<reference evidence="10" key="2">
    <citation type="submission" date="2025-08" db="UniProtKB">
        <authorList>
            <consortium name="Ensembl"/>
        </authorList>
    </citation>
    <scope>IDENTIFICATION</scope>
</reference>
<name>A0A671THQ2_SPAAU</name>
<keyword evidence="11" id="KW-1185">Reference proteome</keyword>
<evidence type="ECO:0000259" key="9">
    <source>
        <dbReference type="PROSITE" id="PS50950"/>
    </source>
</evidence>
<feature type="region of interest" description="Disordered" evidence="8">
    <location>
        <begin position="84"/>
        <end position="130"/>
    </location>
</feature>
<dbReference type="PANTHER" id="PTHR23080">
    <property type="entry name" value="THAP DOMAIN PROTEIN"/>
    <property type="match status" value="1"/>
</dbReference>
<evidence type="ECO:0000313" key="10">
    <source>
        <dbReference type="Ensembl" id="ENSSAUP00010001404.1"/>
    </source>
</evidence>
<evidence type="ECO:0000256" key="8">
    <source>
        <dbReference type="SAM" id="MobiDB-lite"/>
    </source>
</evidence>
<dbReference type="GO" id="GO:0003677">
    <property type="term" value="F:DNA binding"/>
    <property type="evidence" value="ECO:0007669"/>
    <property type="project" value="UniProtKB-UniRule"/>
</dbReference>
<keyword evidence="7" id="KW-0175">Coiled coil</keyword>
<evidence type="ECO:0000256" key="1">
    <source>
        <dbReference type="ARBA" id="ARBA00001968"/>
    </source>
</evidence>
<dbReference type="OMA" id="IKRVDWN"/>
<dbReference type="Pfam" id="PF05485">
    <property type="entry name" value="THAP"/>
    <property type="match status" value="1"/>
</dbReference>
<evidence type="ECO:0000256" key="6">
    <source>
        <dbReference type="PROSITE-ProRule" id="PRU00309"/>
    </source>
</evidence>
<feature type="domain" description="THAP-type" evidence="9">
    <location>
        <begin position="1"/>
        <end position="81"/>
    </location>
</feature>
<dbReference type="SMART" id="SM00980">
    <property type="entry name" value="THAP"/>
    <property type="match status" value="1"/>
</dbReference>
<sequence length="469" mass="53699">MSGCCVYGCTNRYSTGGLKFYRIPTGSRPFQSNRRRLWLQAIKRVDWNEDIIKNARVCSAHFISGEASLDSSSPDFVPSVFMYTKQSQNPDSKMDRYHRKRRRDDRPDTAANQPVPSESPEQECSMDHCPAEEDIPVPKRAYDDLNLRYSQLQEDYVNLRQEFDTLREENVKLKEELQKSTFSYTTVKCNIGQLIFLTGLTSVVFEWLITKLMGSVERIHNKLTVEDHLLIILMKLRLGLCNSDLAYRFQVSKTTISNILRSWVPAMALVLKPLIKWPSKGAVLKNMPKIFKRNFKRCRCIIDCTEIFIARPSNLTSRAQTWSNYKHNNTIKYLIGITPAGAISFLSPGWGGRVSDKQITKESGFLKLLEPRDEVLADRGFLIRDELAAYGATLRIPHFTKGKKQLSAQEVDTSRQLSRVRIHVERVIGRWKNFKILQTVIPVSQVNILDDVVIVCGALTNLCKSVVLK</sequence>
<dbReference type="InterPro" id="IPR027805">
    <property type="entry name" value="Transposase_HTH_dom"/>
</dbReference>
<dbReference type="Pfam" id="PF13613">
    <property type="entry name" value="HTH_Tnp_4"/>
    <property type="match status" value="1"/>
</dbReference>
<dbReference type="InterPro" id="IPR027806">
    <property type="entry name" value="HARBI1_dom"/>
</dbReference>
<dbReference type="InterPro" id="IPR006612">
    <property type="entry name" value="THAP_Znf"/>
</dbReference>
<feature type="coiled-coil region" evidence="7">
    <location>
        <begin position="142"/>
        <end position="176"/>
    </location>
</feature>
<dbReference type="Ensembl" id="ENSSAUT00010001458.1">
    <property type="protein sequence ID" value="ENSSAUP00010001404.1"/>
    <property type="gene ID" value="ENSSAUG00010000716.1"/>
</dbReference>
<dbReference type="InParanoid" id="A0A671THQ2"/>
<organism evidence="10 11">
    <name type="scientific">Sparus aurata</name>
    <name type="common">Gilthead sea bream</name>
    <dbReference type="NCBI Taxonomy" id="8175"/>
    <lineage>
        <taxon>Eukaryota</taxon>
        <taxon>Metazoa</taxon>
        <taxon>Chordata</taxon>
        <taxon>Craniata</taxon>
        <taxon>Vertebrata</taxon>
        <taxon>Euteleostomi</taxon>
        <taxon>Actinopterygii</taxon>
        <taxon>Neopterygii</taxon>
        <taxon>Teleostei</taxon>
        <taxon>Neoteleostei</taxon>
        <taxon>Acanthomorphata</taxon>
        <taxon>Eupercaria</taxon>
        <taxon>Spariformes</taxon>
        <taxon>Sparidae</taxon>
        <taxon>Sparus</taxon>
    </lineage>
</organism>
<dbReference type="SUPFAM" id="SSF57716">
    <property type="entry name" value="Glucocorticoid receptor-like (DNA-binding domain)"/>
    <property type="match status" value="1"/>
</dbReference>
<reference evidence="10" key="1">
    <citation type="submission" date="2021-04" db="EMBL/GenBank/DDBJ databases">
        <authorList>
            <consortium name="Wellcome Sanger Institute Data Sharing"/>
        </authorList>
    </citation>
    <scope>NUCLEOTIDE SEQUENCE [LARGE SCALE GENOMIC DNA]</scope>
</reference>
<evidence type="ECO:0000256" key="7">
    <source>
        <dbReference type="SAM" id="Coils"/>
    </source>
</evidence>
<proteinExistence type="predicted"/>
<evidence type="ECO:0000256" key="2">
    <source>
        <dbReference type="ARBA" id="ARBA00022723"/>
    </source>
</evidence>
<dbReference type="GeneTree" id="ENSGT00940000164249"/>
<dbReference type="PROSITE" id="PS50950">
    <property type="entry name" value="ZF_THAP"/>
    <property type="match status" value="1"/>
</dbReference>